<dbReference type="Gene3D" id="3.30.40.10">
    <property type="entry name" value="Zinc/RING finger domain, C3HC4 (zinc finger)"/>
    <property type="match status" value="1"/>
</dbReference>
<dbReference type="EMBL" id="JACBPP010000001">
    <property type="protein sequence ID" value="KAF8004647.1"/>
    <property type="molecule type" value="Genomic_DNA"/>
</dbReference>
<organism evidence="2 3">
    <name type="scientific">Metschnikowia pulcherrima</name>
    <dbReference type="NCBI Taxonomy" id="27326"/>
    <lineage>
        <taxon>Eukaryota</taxon>
        <taxon>Fungi</taxon>
        <taxon>Dikarya</taxon>
        <taxon>Ascomycota</taxon>
        <taxon>Saccharomycotina</taxon>
        <taxon>Pichiomycetes</taxon>
        <taxon>Metschnikowiaceae</taxon>
        <taxon>Metschnikowia</taxon>
    </lineage>
</organism>
<proteinExistence type="predicted"/>
<feature type="domain" description="C2H2-type" evidence="1">
    <location>
        <begin position="78"/>
        <end position="100"/>
    </location>
</feature>
<evidence type="ECO:0000313" key="3">
    <source>
        <dbReference type="Proteomes" id="UP000649328"/>
    </source>
</evidence>
<dbReference type="Pfam" id="PF23413">
    <property type="entry name" value="zf_RING_Vps8_fungal"/>
    <property type="match status" value="1"/>
</dbReference>
<evidence type="ECO:0000313" key="2">
    <source>
        <dbReference type="EMBL" id="KAF8004647.1"/>
    </source>
</evidence>
<reference evidence="2" key="1">
    <citation type="submission" date="2020-10" db="EMBL/GenBank/DDBJ databases">
        <title>The Whole-Genome Sequence of Metschnikowia persimmonesis, a Novel Endophytic Yeast Species Isolated from Medicinal Plant Diospyros kaki Thumb.</title>
        <authorList>
            <person name="Rahmat E."/>
            <person name="Kang Y."/>
        </authorList>
    </citation>
    <scope>NUCLEOTIDE SEQUENCE</scope>
    <source>
        <strain evidence="2">KIOM G15050</strain>
    </source>
</reference>
<dbReference type="InterPro" id="IPR013083">
    <property type="entry name" value="Znf_RING/FYVE/PHD"/>
</dbReference>
<dbReference type="AlphaFoldDB" id="A0A8H7LH27"/>
<comment type="caution">
    <text evidence="2">The sequence shown here is derived from an EMBL/GenBank/DDBJ whole genome shotgun (WGS) entry which is preliminary data.</text>
</comment>
<dbReference type="PROSITE" id="PS00028">
    <property type="entry name" value="ZINC_FINGER_C2H2_1"/>
    <property type="match status" value="1"/>
</dbReference>
<dbReference type="InterPro" id="IPR013087">
    <property type="entry name" value="Znf_C2H2_type"/>
</dbReference>
<name>A0A8H7LH27_9ASCO</name>
<protein>
    <recommendedName>
        <fullName evidence="1">C2H2-type domain-containing protein</fullName>
    </recommendedName>
</protein>
<sequence length="149" mass="17668">MGEKEQNPQFFTDILQEVMDNATVLHVREVLQETLTSFYYDSEIHNITLGKLNDRIRKYMDHIRTEKLRGWVFKAKYCTSCGKPMRGDQVLERHREAWEHREKAKVFLSTFEKEKFKDCELVLFKCTHAYHSQCLDRLGSSGRCVICTQ</sequence>
<gene>
    <name evidence="2" type="ORF">HF325_000104</name>
</gene>
<accession>A0A8H7LH27</accession>
<keyword evidence="3" id="KW-1185">Reference proteome</keyword>
<dbReference type="Proteomes" id="UP000649328">
    <property type="component" value="Unassembled WGS sequence"/>
</dbReference>
<evidence type="ECO:0000259" key="1">
    <source>
        <dbReference type="PROSITE" id="PS00028"/>
    </source>
</evidence>
<dbReference type="OrthoDB" id="289913at2759"/>